<evidence type="ECO:0000313" key="1">
    <source>
        <dbReference type="EMBL" id="AEX84580.1"/>
    </source>
</evidence>
<dbReference type="STRING" id="443254.Marpi_0123"/>
<keyword evidence="2" id="KW-1185">Reference proteome</keyword>
<reference evidence="1 2" key="1">
    <citation type="journal article" date="2012" name="J. Bacteriol.">
        <title>Complete Genome Sequence of the Thermophilic, Piezophilic, Heterotrophic Bacterium Marinitoga piezophila KA3.</title>
        <authorList>
            <person name="Lucas S."/>
            <person name="Han J."/>
            <person name="Lapidus A."/>
            <person name="Cheng J.F."/>
            <person name="Goodwin L.A."/>
            <person name="Pitluck S."/>
            <person name="Peters L."/>
            <person name="Mikhailova N."/>
            <person name="Teshima H."/>
            <person name="Detter J.C."/>
            <person name="Han C."/>
            <person name="Tapia R."/>
            <person name="Land M."/>
            <person name="Hauser L."/>
            <person name="Kyrpides N.C."/>
            <person name="Ivanova N."/>
            <person name="Pagani I."/>
            <person name="Vannier P."/>
            <person name="Oger P."/>
            <person name="Bartlett D.H."/>
            <person name="Noll K.M."/>
            <person name="Woyke T."/>
            <person name="Jebbar M."/>
        </authorList>
    </citation>
    <scope>NUCLEOTIDE SEQUENCE [LARGE SCALE GENOMIC DNA]</scope>
    <source>
        <strain evidence="2">DSM 14283 / JCM 11233 / KA3</strain>
    </source>
</reference>
<sequence length="264" mass="30982">MSQIKIASGDFKYGLYWNAGVVSSFYEKKLNPFLKLSGISVLMPFFISKYKRNFFGKMIEFIENTKILNKFVFKDRIYENLYNQATALLKLNKKKQFEFESHTELTKELKAYFGNTKLSDLGDFFLIEAYDIKDNTIYYFQREELFVDALVASLSSPPYFKYYEYNDKFLIPSAEISLSPLNIENYDIITSYECSIKLPKPRNGAEILLYSFFLRKKELFGIITKDKDVICPQKVEFSALNAKTYMYAKRLADKWISDKLEGNK</sequence>
<dbReference type="HOGENOM" id="CLU_1084707_0_0_0"/>
<dbReference type="InterPro" id="IPR016035">
    <property type="entry name" value="Acyl_Trfase/lysoPLipase"/>
</dbReference>
<dbReference type="EMBL" id="CP003257">
    <property type="protein sequence ID" value="AEX84580.1"/>
    <property type="molecule type" value="Genomic_DNA"/>
</dbReference>
<dbReference type="Gene3D" id="3.40.1090.10">
    <property type="entry name" value="Cytosolic phospholipase A2 catalytic domain"/>
    <property type="match status" value="1"/>
</dbReference>
<protein>
    <submittedName>
        <fullName evidence="1">Uncharacterized protein</fullName>
    </submittedName>
</protein>
<dbReference type="AlphaFoldDB" id="H2J362"/>
<gene>
    <name evidence="1" type="ordered locus">Marpi_0123</name>
</gene>
<organism evidence="1 2">
    <name type="scientific">Marinitoga piezophila (strain DSM 14283 / JCM 11233 / KA3)</name>
    <dbReference type="NCBI Taxonomy" id="443254"/>
    <lineage>
        <taxon>Bacteria</taxon>
        <taxon>Thermotogati</taxon>
        <taxon>Thermotogota</taxon>
        <taxon>Thermotogae</taxon>
        <taxon>Petrotogales</taxon>
        <taxon>Petrotogaceae</taxon>
        <taxon>Marinitoga</taxon>
    </lineage>
</organism>
<accession>H2J362</accession>
<reference evidence="2" key="2">
    <citation type="submission" date="2012-01" db="EMBL/GenBank/DDBJ databases">
        <title>Complete sequence of chromosome of Marinitoga piezophila KA3.</title>
        <authorList>
            <person name="Lucas S."/>
            <person name="Han J."/>
            <person name="Lapidus A."/>
            <person name="Cheng J.-F."/>
            <person name="Goodwin L."/>
            <person name="Pitluck S."/>
            <person name="Peters L."/>
            <person name="Mikhailova N."/>
            <person name="Teshima H."/>
            <person name="Detter J.C."/>
            <person name="Han C."/>
            <person name="Tapia R."/>
            <person name="Land M."/>
            <person name="Hauser L."/>
            <person name="Kyrpides N."/>
            <person name="Ivanova N."/>
            <person name="Pagani I."/>
            <person name="Jebbar M."/>
            <person name="Vannier P."/>
            <person name="Oger P."/>
            <person name="Cario A."/>
            <person name="Bartlett D."/>
            <person name="Noll K.M."/>
            <person name="Woyke T."/>
        </authorList>
    </citation>
    <scope>NUCLEOTIDE SEQUENCE [LARGE SCALE GENOMIC DNA]</scope>
    <source>
        <strain evidence="2">DSM 14283 / JCM 11233 / KA3</strain>
    </source>
</reference>
<dbReference type="Proteomes" id="UP000007161">
    <property type="component" value="Chromosome"/>
</dbReference>
<dbReference type="KEGG" id="mpz:Marpi_0123"/>
<proteinExistence type="predicted"/>
<dbReference type="eggNOG" id="ENOG50349HT">
    <property type="taxonomic scope" value="Bacteria"/>
</dbReference>
<dbReference type="SUPFAM" id="SSF52151">
    <property type="entry name" value="FabD/lysophospholipase-like"/>
    <property type="match status" value="1"/>
</dbReference>
<name>H2J362_MARPK</name>
<evidence type="ECO:0000313" key="2">
    <source>
        <dbReference type="Proteomes" id="UP000007161"/>
    </source>
</evidence>
<dbReference type="RefSeq" id="WP_014295652.1">
    <property type="nucleotide sequence ID" value="NC_016751.1"/>
</dbReference>
<dbReference type="OrthoDB" id="49223at2"/>